<evidence type="ECO:0000313" key="12">
    <source>
        <dbReference type="EMBL" id="MDQ0506097.1"/>
    </source>
</evidence>
<dbReference type="InterPro" id="IPR002941">
    <property type="entry name" value="DNA_methylase_N4/N6"/>
</dbReference>
<dbReference type="InterPro" id="IPR040843">
    <property type="entry name" value="RAMA"/>
</dbReference>
<reference evidence="12 13" key="1">
    <citation type="submission" date="2023-07" db="EMBL/GenBank/DDBJ databases">
        <title>Genomic Encyclopedia of Type Strains, Phase IV (KMG-IV): sequencing the most valuable type-strain genomes for metagenomic binning, comparative biology and taxonomic classification.</title>
        <authorList>
            <person name="Goeker M."/>
        </authorList>
    </citation>
    <scope>NUCLEOTIDE SEQUENCE [LARGE SCALE GENOMIC DNA]</scope>
    <source>
        <strain evidence="12 13">DSM 3770</strain>
    </source>
</reference>
<evidence type="ECO:0000256" key="5">
    <source>
        <dbReference type="ARBA" id="ARBA00022705"/>
    </source>
</evidence>
<comment type="similarity">
    <text evidence="1 8">Belongs to the N(4)/N(6)-methyltransferase family.</text>
</comment>
<evidence type="ECO:0000256" key="9">
    <source>
        <dbReference type="SAM" id="MobiDB-lite"/>
    </source>
</evidence>
<keyword evidence="4" id="KW-0949">S-adenosyl-L-methionine</keyword>
<evidence type="ECO:0000256" key="7">
    <source>
        <dbReference type="ARBA" id="ARBA00047942"/>
    </source>
</evidence>
<dbReference type="PROSITE" id="PS00092">
    <property type="entry name" value="N6_MTASE"/>
    <property type="match status" value="1"/>
</dbReference>
<dbReference type="GO" id="GO:0032259">
    <property type="term" value="P:methylation"/>
    <property type="evidence" value="ECO:0007669"/>
    <property type="project" value="UniProtKB-KW"/>
</dbReference>
<accession>A0ABU0LG23</accession>
<dbReference type="InterPro" id="IPR002052">
    <property type="entry name" value="DNA_methylase_N6_adenine_CS"/>
</dbReference>
<evidence type="ECO:0000256" key="8">
    <source>
        <dbReference type="RuleBase" id="RU362026"/>
    </source>
</evidence>
<dbReference type="GO" id="GO:0009007">
    <property type="term" value="F:site-specific DNA-methyltransferase (adenine-specific) activity"/>
    <property type="evidence" value="ECO:0007669"/>
    <property type="project" value="UniProtKB-EC"/>
</dbReference>
<dbReference type="PRINTS" id="PR00508">
    <property type="entry name" value="S21N4MTFRASE"/>
</dbReference>
<keyword evidence="3 12" id="KW-0808">Transferase</keyword>
<dbReference type="Proteomes" id="UP001241747">
    <property type="component" value="Unassembled WGS sequence"/>
</dbReference>
<keyword evidence="13" id="KW-1185">Reference proteome</keyword>
<dbReference type="EC" id="2.1.1.-" evidence="8"/>
<keyword evidence="2 12" id="KW-0489">Methyltransferase</keyword>
<comment type="caution">
    <text evidence="12">The sequence shown here is derived from an EMBL/GenBank/DDBJ whole genome shotgun (WGS) entry which is preliminary data.</text>
</comment>
<dbReference type="Pfam" id="PF18755">
    <property type="entry name" value="RAMA"/>
    <property type="match status" value="1"/>
</dbReference>
<organism evidence="12 13">
    <name type="scientific">Xanthobacter agilis</name>
    <dbReference type="NCBI Taxonomy" id="47492"/>
    <lineage>
        <taxon>Bacteria</taxon>
        <taxon>Pseudomonadati</taxon>
        <taxon>Pseudomonadota</taxon>
        <taxon>Alphaproteobacteria</taxon>
        <taxon>Hyphomicrobiales</taxon>
        <taxon>Xanthobacteraceae</taxon>
        <taxon>Xanthobacter</taxon>
    </lineage>
</organism>
<keyword evidence="5" id="KW-0235">DNA replication</keyword>
<dbReference type="Pfam" id="PF01555">
    <property type="entry name" value="N6_N4_Mtase"/>
    <property type="match status" value="1"/>
</dbReference>
<dbReference type="RefSeq" id="WP_237343819.1">
    <property type="nucleotide sequence ID" value="NZ_JABWGX010000001.1"/>
</dbReference>
<comment type="catalytic activity">
    <reaction evidence="7">
        <text>a 2'-deoxyadenosine in DNA + S-adenosyl-L-methionine = an N(6)-methyl-2'-deoxyadenosine in DNA + S-adenosyl-L-homocysteine + H(+)</text>
        <dbReference type="Rhea" id="RHEA:15197"/>
        <dbReference type="Rhea" id="RHEA-COMP:12418"/>
        <dbReference type="Rhea" id="RHEA-COMP:12419"/>
        <dbReference type="ChEBI" id="CHEBI:15378"/>
        <dbReference type="ChEBI" id="CHEBI:57856"/>
        <dbReference type="ChEBI" id="CHEBI:59789"/>
        <dbReference type="ChEBI" id="CHEBI:90615"/>
        <dbReference type="ChEBI" id="CHEBI:90616"/>
        <dbReference type="EC" id="2.1.1.72"/>
    </reaction>
</comment>
<evidence type="ECO:0000256" key="4">
    <source>
        <dbReference type="ARBA" id="ARBA00022691"/>
    </source>
</evidence>
<keyword evidence="6" id="KW-0238">DNA-binding</keyword>
<proteinExistence type="inferred from homology"/>
<name>A0ABU0LG23_XANAG</name>
<dbReference type="Gene3D" id="3.40.50.150">
    <property type="entry name" value="Vaccinia Virus protein VP39"/>
    <property type="match status" value="1"/>
</dbReference>
<evidence type="ECO:0000313" key="13">
    <source>
        <dbReference type="Proteomes" id="UP001241747"/>
    </source>
</evidence>
<dbReference type="InterPro" id="IPR029063">
    <property type="entry name" value="SAM-dependent_MTases_sf"/>
</dbReference>
<feature type="domain" description="RAMA" evidence="11">
    <location>
        <begin position="297"/>
        <end position="392"/>
    </location>
</feature>
<dbReference type="SUPFAM" id="SSF53335">
    <property type="entry name" value="S-adenosyl-L-methionine-dependent methyltransferases"/>
    <property type="match status" value="1"/>
</dbReference>
<evidence type="ECO:0000256" key="6">
    <source>
        <dbReference type="ARBA" id="ARBA00023125"/>
    </source>
</evidence>
<evidence type="ECO:0000256" key="2">
    <source>
        <dbReference type="ARBA" id="ARBA00022603"/>
    </source>
</evidence>
<dbReference type="EMBL" id="JAUSVY010000006">
    <property type="protein sequence ID" value="MDQ0506097.1"/>
    <property type="molecule type" value="Genomic_DNA"/>
</dbReference>
<gene>
    <name evidence="12" type="ORF">QOZ94_002901</name>
</gene>
<evidence type="ECO:0000256" key="3">
    <source>
        <dbReference type="ARBA" id="ARBA00022679"/>
    </source>
</evidence>
<dbReference type="InterPro" id="IPR001091">
    <property type="entry name" value="RM_Methyltransferase"/>
</dbReference>
<evidence type="ECO:0000256" key="1">
    <source>
        <dbReference type="ARBA" id="ARBA00006594"/>
    </source>
</evidence>
<evidence type="ECO:0000259" key="10">
    <source>
        <dbReference type="Pfam" id="PF01555"/>
    </source>
</evidence>
<sequence>MRSVVKGAPGQAARRSGEHPSKLSVIAPLTTKNAPPLPLDEVLVGDSILELSKLPAHSVDLVFADPPYNLQLGGELKRPDESRVDAVDDAWDQFESFQAYDAFSRAWLMAARRVLKPNGTLFVIGSYHNIFRVGATLQDLGFWILNDIIWRKANPMPNFRGRRFTNAHETLIWAARDADAKYTFNYEALKAGNDDVQMRSDWLFPLCTGQERLKDESGRKLHPTQKPEALIARILLSATKPGDVVLDPFFGSGTTGAVARRLRRHFIGIERETGYAEAARARIDAVEPLPEEALIAPPSAREAPRVAFSVLVDRGLVTPGAELTDAKGRFRAVVRADGTIALSGEAQKVGSIHRVGALAQGAEACNGWTFWHVEQDGRRHPIDVLRARLRAEMGIAAE</sequence>
<feature type="region of interest" description="Disordered" evidence="9">
    <location>
        <begin position="1"/>
        <end position="22"/>
    </location>
</feature>
<feature type="domain" description="DNA methylase N-4/N-6" evidence="10">
    <location>
        <begin position="59"/>
        <end position="279"/>
    </location>
</feature>
<protein>
    <recommendedName>
        <fullName evidence="8">Methyltransferase</fullName>
        <ecNumber evidence="8">2.1.1.-</ecNumber>
    </recommendedName>
</protein>
<evidence type="ECO:0000259" key="11">
    <source>
        <dbReference type="Pfam" id="PF18755"/>
    </source>
</evidence>